<keyword evidence="5" id="KW-1185">Reference proteome</keyword>
<sequence>MQAVQALIRETGGPEVIGFETVELGEPGEGEVLMKNEAVGVNFIDTYHRTGLYKLDLPTGLGMEAAGTVEKVGAGVTNVAAGDRVAVFMSGVGAYSSARIIKADRLVKLPDAVSFEDAASLMLKGATAEFLIERCAKVKTGDVVLVHAGGGATGQILIRWLKHIGATVVSSASTDEKRQLARDAGADVVTDYDEEAVLSAVREASGGKGADVVFDGVGAKTWELTLKAARRFGLVVSFGNASGPVTGVAMTDLTAHGSLFVTRPTMMHYYEDKDDFQAGSKRLVEMIADGVVVSNIGQRIPLKEAAKAHRKLEARETHGATILLP</sequence>
<dbReference type="InterPro" id="IPR013149">
    <property type="entry name" value="ADH-like_C"/>
</dbReference>
<dbReference type="InterPro" id="IPR047618">
    <property type="entry name" value="QOR-like"/>
</dbReference>
<evidence type="ECO:0000313" key="5">
    <source>
        <dbReference type="Proteomes" id="UP000612349"/>
    </source>
</evidence>
<organism evidence="4 5">
    <name type="scientific">Croceicoccus mobilis</name>
    <dbReference type="NCBI Taxonomy" id="1703339"/>
    <lineage>
        <taxon>Bacteria</taxon>
        <taxon>Pseudomonadati</taxon>
        <taxon>Pseudomonadota</taxon>
        <taxon>Alphaproteobacteria</taxon>
        <taxon>Sphingomonadales</taxon>
        <taxon>Erythrobacteraceae</taxon>
        <taxon>Croceicoccus</taxon>
    </lineage>
</organism>
<protein>
    <submittedName>
        <fullName evidence="4">Quinone oxidoreductase</fullName>
    </submittedName>
</protein>
<reference evidence="4" key="2">
    <citation type="submission" date="2020-09" db="EMBL/GenBank/DDBJ databases">
        <authorList>
            <person name="Sun Q."/>
            <person name="Zhou Y."/>
        </authorList>
    </citation>
    <scope>NUCLEOTIDE SEQUENCE</scope>
    <source>
        <strain evidence="4">CGMCC 1.15360</strain>
    </source>
</reference>
<evidence type="ECO:0000313" key="4">
    <source>
        <dbReference type="EMBL" id="GGD63162.1"/>
    </source>
</evidence>
<dbReference type="Proteomes" id="UP000612349">
    <property type="component" value="Unassembled WGS sequence"/>
</dbReference>
<dbReference type="PANTHER" id="PTHR48106">
    <property type="entry name" value="QUINONE OXIDOREDUCTASE PIG3-RELATED"/>
    <property type="match status" value="1"/>
</dbReference>
<dbReference type="SUPFAM" id="SSF50129">
    <property type="entry name" value="GroES-like"/>
    <property type="match status" value="1"/>
</dbReference>
<reference evidence="4" key="1">
    <citation type="journal article" date="2014" name="Int. J. Syst. Evol. Microbiol.">
        <title>Complete genome sequence of Corynebacterium casei LMG S-19264T (=DSM 44701T), isolated from a smear-ripened cheese.</title>
        <authorList>
            <consortium name="US DOE Joint Genome Institute (JGI-PGF)"/>
            <person name="Walter F."/>
            <person name="Albersmeier A."/>
            <person name="Kalinowski J."/>
            <person name="Ruckert C."/>
        </authorList>
    </citation>
    <scope>NUCLEOTIDE SEQUENCE</scope>
    <source>
        <strain evidence="4">CGMCC 1.15360</strain>
    </source>
</reference>
<dbReference type="InterPro" id="IPR036291">
    <property type="entry name" value="NAD(P)-bd_dom_sf"/>
</dbReference>
<dbReference type="Gene3D" id="3.90.180.10">
    <property type="entry name" value="Medium-chain alcohol dehydrogenases, catalytic domain"/>
    <property type="match status" value="1"/>
</dbReference>
<dbReference type="AlphaFoldDB" id="A0A917DR59"/>
<gene>
    <name evidence="4" type="primary">qor</name>
    <name evidence="4" type="ORF">GCM10010990_10800</name>
</gene>
<dbReference type="SMART" id="SM00829">
    <property type="entry name" value="PKS_ER"/>
    <property type="match status" value="1"/>
</dbReference>
<keyword evidence="2" id="KW-0560">Oxidoreductase</keyword>
<dbReference type="Pfam" id="PF08240">
    <property type="entry name" value="ADH_N"/>
    <property type="match status" value="1"/>
</dbReference>
<dbReference type="Pfam" id="PF00107">
    <property type="entry name" value="ADH_zinc_N"/>
    <property type="match status" value="1"/>
</dbReference>
<dbReference type="EMBL" id="BMIP01000002">
    <property type="protein sequence ID" value="GGD63162.1"/>
    <property type="molecule type" value="Genomic_DNA"/>
</dbReference>
<evidence type="ECO:0000259" key="3">
    <source>
        <dbReference type="SMART" id="SM00829"/>
    </source>
</evidence>
<dbReference type="GO" id="GO:0070402">
    <property type="term" value="F:NADPH binding"/>
    <property type="evidence" value="ECO:0007669"/>
    <property type="project" value="TreeGrafter"/>
</dbReference>
<dbReference type="GO" id="GO:0035925">
    <property type="term" value="F:mRNA 3'-UTR AU-rich region binding"/>
    <property type="evidence" value="ECO:0007669"/>
    <property type="project" value="TreeGrafter"/>
</dbReference>
<feature type="domain" description="Enoyl reductase (ER)" evidence="3">
    <location>
        <begin position="12"/>
        <end position="323"/>
    </location>
</feature>
<evidence type="ECO:0000256" key="1">
    <source>
        <dbReference type="ARBA" id="ARBA00022857"/>
    </source>
</evidence>
<dbReference type="OrthoDB" id="9790818at2"/>
<dbReference type="GO" id="GO:0003960">
    <property type="term" value="F:quinone reductase (NADPH) activity"/>
    <property type="evidence" value="ECO:0007669"/>
    <property type="project" value="InterPro"/>
</dbReference>
<proteinExistence type="predicted"/>
<comment type="caution">
    <text evidence="4">The sequence shown here is derived from an EMBL/GenBank/DDBJ whole genome shotgun (WGS) entry which is preliminary data.</text>
</comment>
<dbReference type="InterPro" id="IPR013154">
    <property type="entry name" value="ADH-like_N"/>
</dbReference>
<dbReference type="PANTHER" id="PTHR48106:SF13">
    <property type="entry name" value="QUINONE OXIDOREDUCTASE-RELATED"/>
    <property type="match status" value="1"/>
</dbReference>
<dbReference type="InterPro" id="IPR020843">
    <property type="entry name" value="ER"/>
</dbReference>
<accession>A0A917DR59</accession>
<evidence type="ECO:0000256" key="2">
    <source>
        <dbReference type="ARBA" id="ARBA00023002"/>
    </source>
</evidence>
<dbReference type="Gene3D" id="3.40.50.720">
    <property type="entry name" value="NAD(P)-binding Rossmann-like Domain"/>
    <property type="match status" value="1"/>
</dbReference>
<dbReference type="CDD" id="cd05286">
    <property type="entry name" value="QOR2"/>
    <property type="match status" value="1"/>
</dbReference>
<name>A0A917DR59_9SPHN</name>
<dbReference type="InterPro" id="IPR011032">
    <property type="entry name" value="GroES-like_sf"/>
</dbReference>
<dbReference type="RefSeq" id="WP_066776769.1">
    <property type="nucleotide sequence ID" value="NZ_BMIP01000002.1"/>
</dbReference>
<dbReference type="GO" id="GO:0005829">
    <property type="term" value="C:cytosol"/>
    <property type="evidence" value="ECO:0007669"/>
    <property type="project" value="TreeGrafter"/>
</dbReference>
<dbReference type="SUPFAM" id="SSF51735">
    <property type="entry name" value="NAD(P)-binding Rossmann-fold domains"/>
    <property type="match status" value="1"/>
</dbReference>
<keyword evidence="1" id="KW-0521">NADP</keyword>